<name>A0AAD8ERJ0_DIPPU</name>
<reference evidence="1" key="1">
    <citation type="journal article" date="2023" name="IScience">
        <title>Live-bearing cockroach genome reveals convergent evolutionary mechanisms linked to viviparity in insects and beyond.</title>
        <authorList>
            <person name="Fouks B."/>
            <person name="Harrison M.C."/>
            <person name="Mikhailova A.A."/>
            <person name="Marchal E."/>
            <person name="English S."/>
            <person name="Carruthers M."/>
            <person name="Jennings E.C."/>
            <person name="Chiamaka E.L."/>
            <person name="Frigard R.A."/>
            <person name="Pippel M."/>
            <person name="Attardo G.M."/>
            <person name="Benoit J.B."/>
            <person name="Bornberg-Bauer E."/>
            <person name="Tobe S.S."/>
        </authorList>
    </citation>
    <scope>NUCLEOTIDE SEQUENCE</scope>
    <source>
        <strain evidence="1">Stay&amp;Tobe</strain>
    </source>
</reference>
<proteinExistence type="predicted"/>
<feature type="non-terminal residue" evidence="1">
    <location>
        <position position="1"/>
    </location>
</feature>
<keyword evidence="2" id="KW-1185">Reference proteome</keyword>
<organism evidence="1 2">
    <name type="scientific">Diploptera punctata</name>
    <name type="common">Pacific beetle cockroach</name>
    <dbReference type="NCBI Taxonomy" id="6984"/>
    <lineage>
        <taxon>Eukaryota</taxon>
        <taxon>Metazoa</taxon>
        <taxon>Ecdysozoa</taxon>
        <taxon>Arthropoda</taxon>
        <taxon>Hexapoda</taxon>
        <taxon>Insecta</taxon>
        <taxon>Pterygota</taxon>
        <taxon>Neoptera</taxon>
        <taxon>Polyneoptera</taxon>
        <taxon>Dictyoptera</taxon>
        <taxon>Blattodea</taxon>
        <taxon>Blaberoidea</taxon>
        <taxon>Blaberidae</taxon>
        <taxon>Diplopterinae</taxon>
        <taxon>Diploptera</taxon>
    </lineage>
</organism>
<gene>
    <name evidence="1" type="ORF">L9F63_026409</name>
</gene>
<dbReference type="EMBL" id="JASPKZ010000568">
    <property type="protein sequence ID" value="KAJ9599741.1"/>
    <property type="molecule type" value="Genomic_DNA"/>
</dbReference>
<dbReference type="AlphaFoldDB" id="A0AAD8ERJ0"/>
<sequence length="52" mass="5976">WFVTQENIANAVQQQMTRFTHGADIGNADGIQPFPYCLQLVVNIAWEYFESL</sequence>
<evidence type="ECO:0000313" key="1">
    <source>
        <dbReference type="EMBL" id="KAJ9599741.1"/>
    </source>
</evidence>
<reference evidence="1" key="2">
    <citation type="submission" date="2023-05" db="EMBL/GenBank/DDBJ databases">
        <authorList>
            <person name="Fouks B."/>
        </authorList>
    </citation>
    <scope>NUCLEOTIDE SEQUENCE</scope>
    <source>
        <strain evidence="1">Stay&amp;Tobe</strain>
        <tissue evidence="1">Testes</tissue>
    </source>
</reference>
<comment type="caution">
    <text evidence="1">The sequence shown here is derived from an EMBL/GenBank/DDBJ whole genome shotgun (WGS) entry which is preliminary data.</text>
</comment>
<dbReference type="Proteomes" id="UP001233999">
    <property type="component" value="Unassembled WGS sequence"/>
</dbReference>
<protein>
    <submittedName>
        <fullName evidence="1">Uncharacterized protein</fullName>
    </submittedName>
</protein>
<accession>A0AAD8ERJ0</accession>
<evidence type="ECO:0000313" key="2">
    <source>
        <dbReference type="Proteomes" id="UP001233999"/>
    </source>
</evidence>